<name>A0ABW5B2M0_9FLAO</name>
<dbReference type="PANTHER" id="PTHR33545">
    <property type="entry name" value="UPF0750 MEMBRANE PROTEIN YITT-RELATED"/>
    <property type="match status" value="1"/>
</dbReference>
<accession>A0ABW5B2M0</accession>
<dbReference type="Gene3D" id="3.30.70.120">
    <property type="match status" value="1"/>
</dbReference>
<evidence type="ECO:0000256" key="1">
    <source>
        <dbReference type="ARBA" id="ARBA00004651"/>
    </source>
</evidence>
<keyword evidence="3 6" id="KW-0812">Transmembrane</keyword>
<evidence type="ECO:0000259" key="7">
    <source>
        <dbReference type="Pfam" id="PF10035"/>
    </source>
</evidence>
<dbReference type="InterPro" id="IPR015867">
    <property type="entry name" value="N-reg_PII/ATP_PRibTrfase_C"/>
</dbReference>
<dbReference type="EMBL" id="JBHUHY010000033">
    <property type="protein sequence ID" value="MFD2188990.1"/>
    <property type="molecule type" value="Genomic_DNA"/>
</dbReference>
<keyword evidence="5 6" id="KW-0472">Membrane</keyword>
<keyword evidence="9" id="KW-1185">Reference proteome</keyword>
<dbReference type="Proteomes" id="UP001597344">
    <property type="component" value="Unassembled WGS sequence"/>
</dbReference>
<dbReference type="InterPro" id="IPR019264">
    <property type="entry name" value="DUF2179"/>
</dbReference>
<dbReference type="InterPro" id="IPR051461">
    <property type="entry name" value="UPF0750_membrane"/>
</dbReference>
<evidence type="ECO:0000313" key="8">
    <source>
        <dbReference type="EMBL" id="MFD2188990.1"/>
    </source>
</evidence>
<keyword evidence="2" id="KW-1003">Cell membrane</keyword>
<evidence type="ECO:0000256" key="6">
    <source>
        <dbReference type="SAM" id="Phobius"/>
    </source>
</evidence>
<feature type="transmembrane region" description="Helical" evidence="6">
    <location>
        <begin position="186"/>
        <end position="205"/>
    </location>
</feature>
<reference evidence="9" key="1">
    <citation type="journal article" date="2019" name="Int. J. Syst. Evol. Microbiol.">
        <title>The Global Catalogue of Microorganisms (GCM) 10K type strain sequencing project: providing services to taxonomists for standard genome sequencing and annotation.</title>
        <authorList>
            <consortium name="The Broad Institute Genomics Platform"/>
            <consortium name="The Broad Institute Genome Sequencing Center for Infectious Disease"/>
            <person name="Wu L."/>
            <person name="Ma J."/>
        </authorList>
    </citation>
    <scope>NUCLEOTIDE SEQUENCE [LARGE SCALE GENOMIC DNA]</scope>
    <source>
        <strain evidence="9">DT92</strain>
    </source>
</reference>
<feature type="transmembrane region" description="Helical" evidence="6">
    <location>
        <begin position="116"/>
        <end position="134"/>
    </location>
</feature>
<sequence length="325" mass="36104">MNSIWKRRIIEAFLSQKLKRSKQLSKITPAQFKKEYSQFRISIISLIKDMALILLGVISAAFGLESFLLPNMFIDGGVTGISLLVSELTSLPLALLILLINIPFIFLGWKVIGRRFAIRATIAISALALTLFFVKFPEVTQDKLLVSVFGGFFLGAGIGLSVRGGGVLDGTEVLAIFMSKKLGTTVGDAITIINIIIFSAASYLLSIETALYSMLTYLAASRTLDFVIEGIEEYTGVTIISEHNQEMRTMITEKMRRGVTIYQGKQGYGSHENLDDIDIIYTVITRLEISKLNNEIEKIDPKAFVIMHSINDTRGGMIKKRPTEY</sequence>
<feature type="transmembrane region" description="Helical" evidence="6">
    <location>
        <begin position="50"/>
        <end position="69"/>
    </location>
</feature>
<comment type="caution">
    <text evidence="8">The sequence shown here is derived from an EMBL/GenBank/DDBJ whole genome shotgun (WGS) entry which is preliminary data.</text>
</comment>
<keyword evidence="4 6" id="KW-1133">Transmembrane helix</keyword>
<dbReference type="Pfam" id="PF02588">
    <property type="entry name" value="YitT_membrane"/>
    <property type="match status" value="1"/>
</dbReference>
<gene>
    <name evidence="8" type="ORF">ACFSJT_19470</name>
</gene>
<dbReference type="Pfam" id="PF10035">
    <property type="entry name" value="DUF2179"/>
    <property type="match status" value="1"/>
</dbReference>
<evidence type="ECO:0000256" key="5">
    <source>
        <dbReference type="ARBA" id="ARBA00023136"/>
    </source>
</evidence>
<comment type="subcellular location">
    <subcellularLocation>
        <location evidence="1">Cell membrane</location>
        <topology evidence="1">Multi-pass membrane protein</topology>
    </subcellularLocation>
</comment>
<proteinExistence type="predicted"/>
<dbReference type="InterPro" id="IPR003740">
    <property type="entry name" value="YitT"/>
</dbReference>
<dbReference type="CDD" id="cd16380">
    <property type="entry name" value="YitT_C"/>
    <property type="match status" value="1"/>
</dbReference>
<dbReference type="PIRSF" id="PIRSF006483">
    <property type="entry name" value="Membrane_protein_YitT"/>
    <property type="match status" value="1"/>
</dbReference>
<protein>
    <submittedName>
        <fullName evidence="8">YitT family protein</fullName>
    </submittedName>
</protein>
<dbReference type="RefSeq" id="WP_378322017.1">
    <property type="nucleotide sequence ID" value="NZ_JBHUHY010000033.1"/>
</dbReference>
<feature type="transmembrane region" description="Helical" evidence="6">
    <location>
        <begin position="89"/>
        <end position="109"/>
    </location>
</feature>
<evidence type="ECO:0000313" key="9">
    <source>
        <dbReference type="Proteomes" id="UP001597344"/>
    </source>
</evidence>
<feature type="domain" description="DUF2179" evidence="7">
    <location>
        <begin position="257"/>
        <end position="315"/>
    </location>
</feature>
<evidence type="ECO:0000256" key="4">
    <source>
        <dbReference type="ARBA" id="ARBA00022989"/>
    </source>
</evidence>
<dbReference type="PANTHER" id="PTHR33545:SF3">
    <property type="entry name" value="UPF0750 MEMBRANE PROTEIN YQFU"/>
    <property type="match status" value="1"/>
</dbReference>
<evidence type="ECO:0000256" key="2">
    <source>
        <dbReference type="ARBA" id="ARBA00022475"/>
    </source>
</evidence>
<evidence type="ECO:0000256" key="3">
    <source>
        <dbReference type="ARBA" id="ARBA00022692"/>
    </source>
</evidence>
<feature type="transmembrane region" description="Helical" evidence="6">
    <location>
        <begin position="146"/>
        <end position="165"/>
    </location>
</feature>
<organism evidence="8 9">
    <name type="scientific">Aquimarina celericrescens</name>
    <dbReference type="NCBI Taxonomy" id="1964542"/>
    <lineage>
        <taxon>Bacteria</taxon>
        <taxon>Pseudomonadati</taxon>
        <taxon>Bacteroidota</taxon>
        <taxon>Flavobacteriia</taxon>
        <taxon>Flavobacteriales</taxon>
        <taxon>Flavobacteriaceae</taxon>
        <taxon>Aquimarina</taxon>
    </lineage>
</organism>